<dbReference type="SUPFAM" id="SSF54695">
    <property type="entry name" value="POZ domain"/>
    <property type="match status" value="1"/>
</dbReference>
<feature type="compositionally biased region" description="Low complexity" evidence="1">
    <location>
        <begin position="69"/>
        <end position="84"/>
    </location>
</feature>
<dbReference type="OMA" id="FEAFVEW"/>
<organism evidence="3 4">
    <name type="scientific">Cochliobolus sativus (strain ND90Pr / ATCC 201652)</name>
    <name type="common">Common root rot and spot blotch fungus</name>
    <name type="synonym">Bipolaris sorokiniana</name>
    <dbReference type="NCBI Taxonomy" id="665912"/>
    <lineage>
        <taxon>Eukaryota</taxon>
        <taxon>Fungi</taxon>
        <taxon>Dikarya</taxon>
        <taxon>Ascomycota</taxon>
        <taxon>Pezizomycotina</taxon>
        <taxon>Dothideomycetes</taxon>
        <taxon>Pleosporomycetidae</taxon>
        <taxon>Pleosporales</taxon>
        <taxon>Pleosporineae</taxon>
        <taxon>Pleosporaceae</taxon>
        <taxon>Bipolaris</taxon>
    </lineage>
</organism>
<accession>M2QYA0</accession>
<dbReference type="KEGG" id="bsc:COCSADRAFT_40461"/>
<dbReference type="HOGENOM" id="CLU_116367_0_0_1"/>
<evidence type="ECO:0000259" key="2">
    <source>
        <dbReference type="PROSITE" id="PS50097"/>
    </source>
</evidence>
<feature type="region of interest" description="Disordered" evidence="1">
    <location>
        <begin position="68"/>
        <end position="94"/>
    </location>
</feature>
<dbReference type="InterPro" id="IPR011333">
    <property type="entry name" value="SKP1/BTB/POZ_sf"/>
</dbReference>
<dbReference type="InterPro" id="IPR000210">
    <property type="entry name" value="BTB/POZ_dom"/>
</dbReference>
<dbReference type="PROSITE" id="PS50097">
    <property type="entry name" value="BTB"/>
    <property type="match status" value="1"/>
</dbReference>
<proteinExistence type="predicted"/>
<reference evidence="3 4" key="1">
    <citation type="journal article" date="2012" name="PLoS Pathog.">
        <title>Diverse lifestyles and strategies of plant pathogenesis encoded in the genomes of eighteen Dothideomycetes fungi.</title>
        <authorList>
            <person name="Ohm R.A."/>
            <person name="Feau N."/>
            <person name="Henrissat B."/>
            <person name="Schoch C.L."/>
            <person name="Horwitz B.A."/>
            <person name="Barry K.W."/>
            <person name="Condon B.J."/>
            <person name="Copeland A.C."/>
            <person name="Dhillon B."/>
            <person name="Glaser F."/>
            <person name="Hesse C.N."/>
            <person name="Kosti I."/>
            <person name="LaButti K."/>
            <person name="Lindquist E.A."/>
            <person name="Lucas S."/>
            <person name="Salamov A.A."/>
            <person name="Bradshaw R.E."/>
            <person name="Ciuffetti L."/>
            <person name="Hamelin R.C."/>
            <person name="Kema G.H.J."/>
            <person name="Lawrence C."/>
            <person name="Scott J.A."/>
            <person name="Spatafora J.W."/>
            <person name="Turgeon B.G."/>
            <person name="de Wit P.J.G.M."/>
            <person name="Zhong S."/>
            <person name="Goodwin S.B."/>
            <person name="Grigoriev I.V."/>
        </authorList>
    </citation>
    <scope>NUCLEOTIDE SEQUENCE [LARGE SCALE GENOMIC DNA]</scope>
    <source>
        <strain evidence="4">ND90Pr / ATCC 201652</strain>
    </source>
</reference>
<dbReference type="RefSeq" id="XP_007704088.1">
    <property type="nucleotide sequence ID" value="XM_007705898.1"/>
</dbReference>
<keyword evidence="4" id="KW-1185">Reference proteome</keyword>
<gene>
    <name evidence="3" type="ORF">COCSADRAFT_40461</name>
</gene>
<dbReference type="CDD" id="cd18186">
    <property type="entry name" value="BTB_POZ_ZBTB_KLHL-like"/>
    <property type="match status" value="1"/>
</dbReference>
<dbReference type="GeneID" id="19139743"/>
<evidence type="ECO:0000313" key="4">
    <source>
        <dbReference type="Proteomes" id="UP000016934"/>
    </source>
</evidence>
<dbReference type="Gene3D" id="3.30.710.10">
    <property type="entry name" value="Potassium Channel Kv1.1, Chain A"/>
    <property type="match status" value="1"/>
</dbReference>
<feature type="domain" description="BTB" evidence="2">
    <location>
        <begin position="1"/>
        <end position="59"/>
    </location>
</feature>
<dbReference type="EMBL" id="KB445651">
    <property type="protein sequence ID" value="EMD60024.1"/>
    <property type="molecule type" value="Genomic_DNA"/>
</dbReference>
<sequence length="148" mass="16392">MISTPPTRIPVHEQKLAACSPLLRRLLSRAPRPNIRGGRILKFENVEVRTFEAFVEWLYGNSGTRMVRSNTSSVTNTTTTACGGDNDDDGGGEEGVVSEALRAFAREYEVAFLVEEEEQEEQESGCAGLESRRAWRDRGGACWIEGLI</sequence>
<evidence type="ECO:0000256" key="1">
    <source>
        <dbReference type="SAM" id="MobiDB-lite"/>
    </source>
</evidence>
<protein>
    <recommendedName>
        <fullName evidence="2">BTB domain-containing protein</fullName>
    </recommendedName>
</protein>
<reference evidence="4" key="2">
    <citation type="journal article" date="2013" name="PLoS Genet.">
        <title>Comparative genome structure, secondary metabolite, and effector coding capacity across Cochliobolus pathogens.</title>
        <authorList>
            <person name="Condon B.J."/>
            <person name="Leng Y."/>
            <person name="Wu D."/>
            <person name="Bushley K.E."/>
            <person name="Ohm R.A."/>
            <person name="Otillar R."/>
            <person name="Martin J."/>
            <person name="Schackwitz W."/>
            <person name="Grimwood J."/>
            <person name="MohdZainudin N."/>
            <person name="Xue C."/>
            <person name="Wang R."/>
            <person name="Manning V.A."/>
            <person name="Dhillon B."/>
            <person name="Tu Z.J."/>
            <person name="Steffenson B.J."/>
            <person name="Salamov A."/>
            <person name="Sun H."/>
            <person name="Lowry S."/>
            <person name="LaButti K."/>
            <person name="Han J."/>
            <person name="Copeland A."/>
            <person name="Lindquist E."/>
            <person name="Barry K."/>
            <person name="Schmutz J."/>
            <person name="Baker S.E."/>
            <person name="Ciuffetti L.M."/>
            <person name="Grigoriev I.V."/>
            <person name="Zhong S."/>
            <person name="Turgeon B.G."/>
        </authorList>
    </citation>
    <scope>NUCLEOTIDE SEQUENCE [LARGE SCALE GENOMIC DNA]</scope>
    <source>
        <strain evidence="4">ND90Pr / ATCC 201652</strain>
    </source>
</reference>
<evidence type="ECO:0000313" key="3">
    <source>
        <dbReference type="EMBL" id="EMD60024.1"/>
    </source>
</evidence>
<name>M2QYA0_COCSN</name>
<dbReference type="Pfam" id="PF00651">
    <property type="entry name" value="BTB"/>
    <property type="match status" value="1"/>
</dbReference>
<dbReference type="AlphaFoldDB" id="M2QYA0"/>
<dbReference type="Proteomes" id="UP000016934">
    <property type="component" value="Unassembled WGS sequence"/>
</dbReference>